<feature type="compositionally biased region" description="Basic residues" evidence="1">
    <location>
        <begin position="1"/>
        <end position="24"/>
    </location>
</feature>
<protein>
    <submittedName>
        <fullName evidence="2">Uncharacterized protein</fullName>
    </submittedName>
</protein>
<sequence>MAPRKKPFSGKAKKQQLRDKRAKKRDQPDSDDEGTDATATATSQPVSSGRGDLRTIFQKEPKATVDARKKDATRELVYAEDRGNSQSIYAYGIQDPANQPRILTKPDWSRDMTSEELNEV</sequence>
<feature type="compositionally biased region" description="Basic and acidic residues" evidence="1">
    <location>
        <begin position="51"/>
        <end position="83"/>
    </location>
</feature>
<evidence type="ECO:0000313" key="2">
    <source>
        <dbReference type="EMBL" id="OWZ05986.1"/>
    </source>
</evidence>
<dbReference type="STRING" id="4795.A0A225VKB2"/>
<reference evidence="3" key="1">
    <citation type="submission" date="2017-03" db="EMBL/GenBank/DDBJ databases">
        <title>Phytopthora megakarya and P. palmivora, two closely related causual agents of cacao black pod achieved similar genome size and gene model numbers by different mechanisms.</title>
        <authorList>
            <person name="Ali S."/>
            <person name="Shao J."/>
            <person name="Larry D.J."/>
            <person name="Kronmiller B."/>
            <person name="Shen D."/>
            <person name="Strem M.D."/>
            <person name="Melnick R.L."/>
            <person name="Guiltinan M.J."/>
            <person name="Tyler B.M."/>
            <person name="Meinhardt L.W."/>
            <person name="Bailey B.A."/>
        </authorList>
    </citation>
    <scope>NUCLEOTIDE SEQUENCE [LARGE SCALE GENOMIC DNA]</scope>
    <source>
        <strain evidence="3">zdho120</strain>
    </source>
</reference>
<evidence type="ECO:0000256" key="1">
    <source>
        <dbReference type="SAM" id="MobiDB-lite"/>
    </source>
</evidence>
<dbReference type="AlphaFoldDB" id="A0A225VKB2"/>
<gene>
    <name evidence="2" type="ORF">PHMEG_00021820</name>
</gene>
<dbReference type="OrthoDB" id="61815at2759"/>
<comment type="caution">
    <text evidence="2">The sequence shown here is derived from an EMBL/GenBank/DDBJ whole genome shotgun (WGS) entry which is preliminary data.</text>
</comment>
<keyword evidence="3" id="KW-1185">Reference proteome</keyword>
<dbReference type="EMBL" id="NBNE01004163">
    <property type="protein sequence ID" value="OWZ05986.1"/>
    <property type="molecule type" value="Genomic_DNA"/>
</dbReference>
<dbReference type="Proteomes" id="UP000198211">
    <property type="component" value="Unassembled WGS sequence"/>
</dbReference>
<evidence type="ECO:0000313" key="3">
    <source>
        <dbReference type="Proteomes" id="UP000198211"/>
    </source>
</evidence>
<proteinExistence type="predicted"/>
<accession>A0A225VKB2</accession>
<feature type="non-terminal residue" evidence="2">
    <location>
        <position position="120"/>
    </location>
</feature>
<feature type="region of interest" description="Disordered" evidence="1">
    <location>
        <begin position="1"/>
        <end position="120"/>
    </location>
</feature>
<organism evidence="2 3">
    <name type="scientific">Phytophthora megakarya</name>
    <dbReference type="NCBI Taxonomy" id="4795"/>
    <lineage>
        <taxon>Eukaryota</taxon>
        <taxon>Sar</taxon>
        <taxon>Stramenopiles</taxon>
        <taxon>Oomycota</taxon>
        <taxon>Peronosporomycetes</taxon>
        <taxon>Peronosporales</taxon>
        <taxon>Peronosporaceae</taxon>
        <taxon>Phytophthora</taxon>
    </lineage>
</organism>
<name>A0A225VKB2_9STRA</name>